<dbReference type="FunFam" id="4.10.640.10:FF:000018">
    <property type="entry name" value="28S ribosomal protein S18C, mitochondrial"/>
    <property type="match status" value="1"/>
</dbReference>
<evidence type="ECO:0000313" key="4">
    <source>
        <dbReference type="EnsemblMetazoa" id="AATE018172-PA.1"/>
    </source>
</evidence>
<proteinExistence type="inferred from homology"/>
<dbReference type="STRING" id="41427.A0A182JHF9"/>
<dbReference type="InterPro" id="IPR001648">
    <property type="entry name" value="Ribosomal_bS18"/>
</dbReference>
<organism evidence="4">
    <name type="scientific">Anopheles atroparvus</name>
    <name type="common">European mosquito</name>
    <dbReference type="NCBI Taxonomy" id="41427"/>
    <lineage>
        <taxon>Eukaryota</taxon>
        <taxon>Metazoa</taxon>
        <taxon>Ecdysozoa</taxon>
        <taxon>Arthropoda</taxon>
        <taxon>Hexapoda</taxon>
        <taxon>Insecta</taxon>
        <taxon>Pterygota</taxon>
        <taxon>Neoptera</taxon>
        <taxon>Endopterygota</taxon>
        <taxon>Diptera</taxon>
        <taxon>Nematocera</taxon>
        <taxon>Culicoidea</taxon>
        <taxon>Culicidae</taxon>
        <taxon>Anophelinae</taxon>
        <taxon>Anopheles</taxon>
    </lineage>
</organism>
<dbReference type="InterPro" id="IPR036870">
    <property type="entry name" value="Ribosomal_bS18_sf"/>
</dbReference>
<dbReference type="AlphaFoldDB" id="A0A182JHF9"/>
<dbReference type="Gene3D" id="4.10.640.10">
    <property type="entry name" value="Ribosomal protein S18"/>
    <property type="match status" value="1"/>
</dbReference>
<evidence type="ECO:0000256" key="1">
    <source>
        <dbReference type="ARBA" id="ARBA00005589"/>
    </source>
</evidence>
<dbReference type="VEuPathDB" id="VectorBase:AATE018172"/>
<sequence>LEATLNNEKNISDLVAESLGTARTNSIQFKMLPMILSRSRTVIKGYINTVYRIQPALGPAAFKRLYRTDSDAPIELQENPFAKEKVQCILCKHGISPDYKNVQLLSQFQSPYTGRVYGRHITGLCKSRHEQVEREIIKAQNAGFMPTYHKAVEFLNDPKLFDPEKAVRPHKF</sequence>
<dbReference type="GO" id="GO:0003735">
    <property type="term" value="F:structural constituent of ribosome"/>
    <property type="evidence" value="ECO:0007669"/>
    <property type="project" value="InterPro"/>
</dbReference>
<dbReference type="PANTHER" id="PTHR13479:SF40">
    <property type="entry name" value="SMALL RIBOSOMAL SUBUNIT PROTEIN BS18M"/>
    <property type="match status" value="1"/>
</dbReference>
<keyword evidence="3" id="KW-0687">Ribonucleoprotein</keyword>
<dbReference type="GO" id="GO:0005763">
    <property type="term" value="C:mitochondrial small ribosomal subunit"/>
    <property type="evidence" value="ECO:0007669"/>
    <property type="project" value="TreeGrafter"/>
</dbReference>
<protein>
    <submittedName>
        <fullName evidence="4">Uncharacterized protein</fullName>
    </submittedName>
</protein>
<comment type="similarity">
    <text evidence="1">Belongs to the bacterial ribosomal protein bS18 family.</text>
</comment>
<dbReference type="GO" id="GO:0070181">
    <property type="term" value="F:small ribosomal subunit rRNA binding"/>
    <property type="evidence" value="ECO:0007669"/>
    <property type="project" value="TreeGrafter"/>
</dbReference>
<evidence type="ECO:0000256" key="2">
    <source>
        <dbReference type="ARBA" id="ARBA00022980"/>
    </source>
</evidence>
<keyword evidence="2" id="KW-0689">Ribosomal protein</keyword>
<dbReference type="Pfam" id="PF01084">
    <property type="entry name" value="Ribosomal_S18"/>
    <property type="match status" value="1"/>
</dbReference>
<dbReference type="SUPFAM" id="SSF46911">
    <property type="entry name" value="Ribosomal protein S18"/>
    <property type="match status" value="1"/>
</dbReference>
<reference evidence="4" key="1">
    <citation type="submission" date="2022-08" db="UniProtKB">
        <authorList>
            <consortium name="EnsemblMetazoa"/>
        </authorList>
    </citation>
    <scope>IDENTIFICATION</scope>
    <source>
        <strain evidence="4">EBRO</strain>
    </source>
</reference>
<dbReference type="EnsemblMetazoa" id="AATE018172-RA">
    <property type="protein sequence ID" value="AATE018172-PA.1"/>
    <property type="gene ID" value="AATE018172"/>
</dbReference>
<dbReference type="GO" id="GO:0032543">
    <property type="term" value="P:mitochondrial translation"/>
    <property type="evidence" value="ECO:0007669"/>
    <property type="project" value="TreeGrafter"/>
</dbReference>
<accession>A0A182JHF9</accession>
<name>A0A182JHF9_ANOAO</name>
<evidence type="ECO:0000256" key="3">
    <source>
        <dbReference type="ARBA" id="ARBA00023274"/>
    </source>
</evidence>
<dbReference type="PANTHER" id="PTHR13479">
    <property type="entry name" value="30S RIBOSOMAL PROTEIN S18"/>
    <property type="match status" value="1"/>
</dbReference>